<sequence length="158" mass="17766">MRLKCLRQDSICRSDAALMYHVEVPLSMAFTMRIKLIVVSALLVSCSGITMPKLPSFTAHKMEINQGNMVTPEMRHKLKLGMTRLQVQAILGTPLVNDAFHASRWDYVYRLEKKGKLLEKQRMTLYFEGDSLTRIDDGNMPALPAMVVPVSAEPAGEN</sequence>
<evidence type="ECO:0000256" key="3">
    <source>
        <dbReference type="ARBA" id="ARBA00023237"/>
    </source>
</evidence>
<evidence type="ECO:0000256" key="4">
    <source>
        <dbReference type="HAMAP-Rule" id="MF_00925"/>
    </source>
</evidence>
<dbReference type="Gene3D" id="3.30.1450.10">
    <property type="match status" value="1"/>
</dbReference>
<dbReference type="InterPro" id="IPR037873">
    <property type="entry name" value="BamE-like"/>
</dbReference>
<gene>
    <name evidence="4 6" type="primary">bamE</name>
    <name evidence="6" type="ORF">NTG6680_2485</name>
</gene>
<evidence type="ECO:0000313" key="7">
    <source>
        <dbReference type="Proteomes" id="UP000839052"/>
    </source>
</evidence>
<dbReference type="EMBL" id="OU912926">
    <property type="protein sequence ID" value="CAG9933734.1"/>
    <property type="molecule type" value="Genomic_DNA"/>
</dbReference>
<accession>A0ABM8Z1M4</accession>
<name>A0ABM8Z1M4_9PROT</name>
<dbReference type="PANTHER" id="PTHR37482:SF1">
    <property type="entry name" value="OUTER MEMBRANE PROTEIN ASSEMBLY FACTOR BAME"/>
    <property type="match status" value="1"/>
</dbReference>
<comment type="similarity">
    <text evidence="4">Belongs to the BamE family.</text>
</comment>
<keyword evidence="7" id="KW-1185">Reference proteome</keyword>
<proteinExistence type="inferred from homology"/>
<dbReference type="PANTHER" id="PTHR37482">
    <property type="entry name" value="OUTER MEMBRANE PROTEIN ASSEMBLY FACTOR BAME"/>
    <property type="match status" value="1"/>
</dbReference>
<dbReference type="InterPro" id="IPR026592">
    <property type="entry name" value="BamE"/>
</dbReference>
<keyword evidence="3 4" id="KW-0998">Cell outer membrane</keyword>
<reference evidence="6 7" key="1">
    <citation type="submission" date="2021-10" db="EMBL/GenBank/DDBJ databases">
        <authorList>
            <person name="Koch H."/>
        </authorList>
    </citation>
    <scope>NUCLEOTIDE SEQUENCE [LARGE SCALE GENOMIC DNA]</scope>
    <source>
        <strain evidence="6">6680</strain>
    </source>
</reference>
<evidence type="ECO:0000256" key="1">
    <source>
        <dbReference type="ARBA" id="ARBA00022729"/>
    </source>
</evidence>
<keyword evidence="2 4" id="KW-0472">Membrane</keyword>
<comment type="subunit">
    <text evidence="4">Part of the Bam complex.</text>
</comment>
<dbReference type="InterPro" id="IPR007450">
    <property type="entry name" value="BamE_dom"/>
</dbReference>
<feature type="domain" description="Outer membrane protein assembly factor BamE" evidence="5">
    <location>
        <begin position="67"/>
        <end position="135"/>
    </location>
</feature>
<evidence type="ECO:0000256" key="2">
    <source>
        <dbReference type="ARBA" id="ARBA00023136"/>
    </source>
</evidence>
<comment type="function">
    <text evidence="4">Part of the outer membrane protein assembly complex, which is involved in assembly and insertion of beta-barrel proteins into the outer membrane.</text>
</comment>
<evidence type="ECO:0000259" key="5">
    <source>
        <dbReference type="Pfam" id="PF04355"/>
    </source>
</evidence>
<dbReference type="Proteomes" id="UP000839052">
    <property type="component" value="Chromosome"/>
</dbReference>
<organism evidence="6 7">
    <name type="scientific">Candidatus Nitrotoga arctica</name>
    <dbReference type="NCBI Taxonomy" id="453162"/>
    <lineage>
        <taxon>Bacteria</taxon>
        <taxon>Pseudomonadati</taxon>
        <taxon>Pseudomonadota</taxon>
        <taxon>Betaproteobacteria</taxon>
        <taxon>Nitrosomonadales</taxon>
        <taxon>Gallionellaceae</taxon>
        <taxon>Candidatus Nitrotoga</taxon>
    </lineage>
</organism>
<evidence type="ECO:0000313" key="6">
    <source>
        <dbReference type="EMBL" id="CAG9933734.1"/>
    </source>
</evidence>
<keyword evidence="1 4" id="KW-0732">Signal</keyword>
<comment type="subcellular location">
    <subcellularLocation>
        <location evidence="4">Cell outer membrane</location>
    </subcellularLocation>
</comment>
<dbReference type="HAMAP" id="MF_00925">
    <property type="entry name" value="OM_assembly_BamE"/>
    <property type="match status" value="1"/>
</dbReference>
<dbReference type="Pfam" id="PF04355">
    <property type="entry name" value="BamE"/>
    <property type="match status" value="1"/>
</dbReference>
<protein>
    <recommendedName>
        <fullName evidence="4">Outer membrane protein assembly factor BamE</fullName>
    </recommendedName>
</protein>